<evidence type="ECO:0000313" key="1">
    <source>
        <dbReference type="EMBL" id="SHF61486.1"/>
    </source>
</evidence>
<organism evidence="1 2">
    <name type="scientific">Ornithinibacillus halophilus</name>
    <dbReference type="NCBI Taxonomy" id="930117"/>
    <lineage>
        <taxon>Bacteria</taxon>
        <taxon>Bacillati</taxon>
        <taxon>Bacillota</taxon>
        <taxon>Bacilli</taxon>
        <taxon>Bacillales</taxon>
        <taxon>Bacillaceae</taxon>
        <taxon>Ornithinibacillus</taxon>
    </lineage>
</organism>
<dbReference type="RefSeq" id="WP_072887650.1">
    <property type="nucleotide sequence ID" value="NZ_FQVW01000001.1"/>
</dbReference>
<dbReference type="OrthoDB" id="2969753at2"/>
<evidence type="ECO:0008006" key="3">
    <source>
        <dbReference type="Google" id="ProtNLM"/>
    </source>
</evidence>
<name>A0A1M5D3D5_9BACI</name>
<accession>A0A1M5D3D5</accession>
<dbReference type="Pfam" id="PF11116">
    <property type="entry name" value="DUF2624"/>
    <property type="match status" value="1"/>
</dbReference>
<sequence>MSVFIKELVLNKMRNLTTQDIVKNARKYDFTISEEEAKHINNYLKNNKVDPFKERDRKIMLKELAKITDTETAKKANKLFLKLIKQYGLESMMD</sequence>
<evidence type="ECO:0000313" key="2">
    <source>
        <dbReference type="Proteomes" id="UP000183988"/>
    </source>
</evidence>
<reference evidence="1 2" key="1">
    <citation type="submission" date="2016-11" db="EMBL/GenBank/DDBJ databases">
        <authorList>
            <person name="Jaros S."/>
            <person name="Januszkiewicz K."/>
            <person name="Wedrychowicz H."/>
        </authorList>
    </citation>
    <scope>NUCLEOTIDE SEQUENCE [LARGE SCALE GENOMIC DNA]</scope>
    <source>
        <strain evidence="1 2">IBRC-M 10683</strain>
    </source>
</reference>
<dbReference type="EMBL" id="FQVW01000001">
    <property type="protein sequence ID" value="SHF61486.1"/>
    <property type="molecule type" value="Genomic_DNA"/>
</dbReference>
<gene>
    <name evidence="1" type="ORF">SAMN05216225_1001509</name>
</gene>
<proteinExistence type="predicted"/>
<dbReference type="Proteomes" id="UP000183988">
    <property type="component" value="Unassembled WGS sequence"/>
</dbReference>
<dbReference type="AlphaFoldDB" id="A0A1M5D3D5"/>
<protein>
    <recommendedName>
        <fullName evidence="3">DUF2624 domain-containing protein</fullName>
    </recommendedName>
</protein>
<dbReference type="STRING" id="930117.SAMN05216225_1001509"/>
<dbReference type="InterPro" id="IPR020277">
    <property type="entry name" value="DUF2624"/>
</dbReference>
<keyword evidence="2" id="KW-1185">Reference proteome</keyword>